<name>A0A9W7W5M2_9PEZI</name>
<organism evidence="3 4">
    <name type="scientific">Teratosphaeria destructans</name>
    <dbReference type="NCBI Taxonomy" id="418781"/>
    <lineage>
        <taxon>Eukaryota</taxon>
        <taxon>Fungi</taxon>
        <taxon>Dikarya</taxon>
        <taxon>Ascomycota</taxon>
        <taxon>Pezizomycotina</taxon>
        <taxon>Dothideomycetes</taxon>
        <taxon>Dothideomycetidae</taxon>
        <taxon>Mycosphaerellales</taxon>
        <taxon>Teratosphaeriaceae</taxon>
        <taxon>Teratosphaeria</taxon>
    </lineage>
</organism>
<evidence type="ECO:0000313" key="3">
    <source>
        <dbReference type="EMBL" id="KAH9840441.1"/>
    </source>
</evidence>
<evidence type="ECO:0000313" key="4">
    <source>
        <dbReference type="Proteomes" id="UP001138500"/>
    </source>
</evidence>
<comment type="caution">
    <text evidence="3">The sequence shown here is derived from an EMBL/GenBank/DDBJ whole genome shotgun (WGS) entry which is preliminary data.</text>
</comment>
<dbReference type="Proteomes" id="UP001138500">
    <property type="component" value="Unassembled WGS sequence"/>
</dbReference>
<reference evidence="3 4" key="2">
    <citation type="journal article" date="2021" name="Curr. Genet.">
        <title>Genetic response to nitrogen starvation in the aggressive Eucalyptus foliar pathogen Teratosphaeria destructans.</title>
        <authorList>
            <person name="Havenga M."/>
            <person name="Wingfield B.D."/>
            <person name="Wingfield M.J."/>
            <person name="Dreyer L.L."/>
            <person name="Roets F."/>
            <person name="Aylward J."/>
        </authorList>
    </citation>
    <scope>NUCLEOTIDE SEQUENCE [LARGE SCALE GENOMIC DNA]</scope>
    <source>
        <strain evidence="3">CMW44962</strain>
    </source>
</reference>
<accession>A0A9W7W5M2</accession>
<gene>
    <name evidence="3" type="ORF">Tdes44962_MAKER01641</name>
</gene>
<reference evidence="3 4" key="1">
    <citation type="journal article" date="2018" name="IMA Fungus">
        <title>IMA Genome-F 10: Nine draft genome sequences of Claviceps purpurea s.lat., including C. arundinis, C. humidiphila, and C. cf. spartinae, pseudomolecules for the pitch canker pathogen Fusarium circinatum, draft genome of Davidsoniella eucalypti, Grosmannia galeiformis, Quambalaria eucalypti, and Teratosphaeria destructans.</title>
        <authorList>
            <person name="Wingfield B.D."/>
            <person name="Liu M."/>
            <person name="Nguyen H.D."/>
            <person name="Lane F.A."/>
            <person name="Morgan S.W."/>
            <person name="De Vos L."/>
            <person name="Wilken P.M."/>
            <person name="Duong T.A."/>
            <person name="Aylward J."/>
            <person name="Coetzee M.P."/>
            <person name="Dadej K."/>
            <person name="De Beer Z.W."/>
            <person name="Findlay W."/>
            <person name="Havenga M."/>
            <person name="Kolarik M."/>
            <person name="Menzies J.G."/>
            <person name="Naidoo K."/>
            <person name="Pochopski O."/>
            <person name="Shoukouhi P."/>
            <person name="Santana Q.C."/>
            <person name="Seifert K.A."/>
            <person name="Soal N."/>
            <person name="Steenkamp E.T."/>
            <person name="Tatham C.T."/>
            <person name="van der Nest M.A."/>
            <person name="Wingfield M.J."/>
        </authorList>
    </citation>
    <scope>NUCLEOTIDE SEQUENCE [LARGE SCALE GENOMIC DNA]</scope>
    <source>
        <strain evidence="3">CMW44962</strain>
    </source>
</reference>
<dbReference type="OrthoDB" id="3944318at2759"/>
<sequence>MSSVVEAPVTEEDASFDSGVKLETAESDEATAIGSGASGQDEEVTVDQYSNEARVYHSKYAELSQAYNDKRYAYCREGCLDLLTEPNLPQYTRIQTLQMISTIVFPEHAEELLREADDLLSEMDAAKFQVQLLKEDNEKMKRDLAVWRGDGTLDPYTPTQEWEELHEMIVQEREGADYKPAADREN</sequence>
<evidence type="ECO:0000256" key="1">
    <source>
        <dbReference type="SAM" id="Coils"/>
    </source>
</evidence>
<keyword evidence="1" id="KW-0175">Coiled coil</keyword>
<keyword evidence="4" id="KW-1185">Reference proteome</keyword>
<feature type="coiled-coil region" evidence="1">
    <location>
        <begin position="109"/>
        <end position="143"/>
    </location>
</feature>
<evidence type="ECO:0000256" key="2">
    <source>
        <dbReference type="SAM" id="MobiDB-lite"/>
    </source>
</evidence>
<dbReference type="AlphaFoldDB" id="A0A9W7W5M2"/>
<protein>
    <submittedName>
        <fullName evidence="3">Uncharacterized protein</fullName>
    </submittedName>
</protein>
<feature type="region of interest" description="Disordered" evidence="2">
    <location>
        <begin position="1"/>
        <end position="20"/>
    </location>
</feature>
<dbReference type="EMBL" id="RIBY02000557">
    <property type="protein sequence ID" value="KAH9840441.1"/>
    <property type="molecule type" value="Genomic_DNA"/>
</dbReference>
<proteinExistence type="predicted"/>